<dbReference type="GO" id="GO:0009535">
    <property type="term" value="C:chloroplast thylakoid membrane"/>
    <property type="evidence" value="ECO:0007669"/>
    <property type="project" value="UniProtKB-SubCell"/>
</dbReference>
<reference evidence="8" key="1">
    <citation type="submission" date="2023-07" db="EMBL/GenBank/DDBJ databases">
        <title>draft genome sequence of fig (Ficus carica).</title>
        <authorList>
            <person name="Takahashi T."/>
            <person name="Nishimura K."/>
        </authorList>
    </citation>
    <scope>NUCLEOTIDE SEQUENCE</scope>
</reference>
<evidence type="ECO:0000256" key="1">
    <source>
        <dbReference type="ARBA" id="ARBA00004334"/>
    </source>
</evidence>
<evidence type="ECO:0000256" key="7">
    <source>
        <dbReference type="ARBA" id="ARBA00035649"/>
    </source>
</evidence>
<evidence type="ECO:0000256" key="2">
    <source>
        <dbReference type="ARBA" id="ARBA00022528"/>
    </source>
</evidence>
<protein>
    <recommendedName>
        <fullName evidence="10">PsbQ-like protein 3, chloroplastic</fullName>
    </recommendedName>
</protein>
<dbReference type="InterPro" id="IPR023222">
    <property type="entry name" value="PsbQ-like_dom_sf"/>
</dbReference>
<dbReference type="GO" id="GO:0005509">
    <property type="term" value="F:calcium ion binding"/>
    <property type="evidence" value="ECO:0007669"/>
    <property type="project" value="InterPro"/>
</dbReference>
<proteinExistence type="inferred from homology"/>
<evidence type="ECO:0000256" key="3">
    <source>
        <dbReference type="ARBA" id="ARBA00022640"/>
    </source>
</evidence>
<evidence type="ECO:0000313" key="9">
    <source>
        <dbReference type="Proteomes" id="UP001187192"/>
    </source>
</evidence>
<evidence type="ECO:0000256" key="5">
    <source>
        <dbReference type="ARBA" id="ARBA00023078"/>
    </source>
</evidence>
<dbReference type="InterPro" id="IPR008797">
    <property type="entry name" value="PSII_PsbQ"/>
</dbReference>
<organism evidence="8 9">
    <name type="scientific">Ficus carica</name>
    <name type="common">Common fig</name>
    <dbReference type="NCBI Taxonomy" id="3494"/>
    <lineage>
        <taxon>Eukaryota</taxon>
        <taxon>Viridiplantae</taxon>
        <taxon>Streptophyta</taxon>
        <taxon>Embryophyta</taxon>
        <taxon>Tracheophyta</taxon>
        <taxon>Spermatophyta</taxon>
        <taxon>Magnoliopsida</taxon>
        <taxon>eudicotyledons</taxon>
        <taxon>Gunneridae</taxon>
        <taxon>Pentapetalae</taxon>
        <taxon>rosids</taxon>
        <taxon>fabids</taxon>
        <taxon>Rosales</taxon>
        <taxon>Moraceae</taxon>
        <taxon>Ficeae</taxon>
        <taxon>Ficus</taxon>
    </lineage>
</organism>
<name>A0AA88ALN5_FICCA</name>
<dbReference type="Proteomes" id="UP001187192">
    <property type="component" value="Unassembled WGS sequence"/>
</dbReference>
<dbReference type="GO" id="GO:0009767">
    <property type="term" value="P:photosynthetic electron transport chain"/>
    <property type="evidence" value="ECO:0007669"/>
    <property type="project" value="TreeGrafter"/>
</dbReference>
<keyword evidence="2" id="KW-0150">Chloroplast</keyword>
<comment type="similarity">
    <text evidence="7">Belongs to the PsbQ family.</text>
</comment>
<keyword evidence="5" id="KW-0793">Thylakoid</keyword>
<sequence length="180" mass="20039">MAAKSLLLHPNCPIVASYCLQARSLIQRQSGLKDSESNILVKRRGMVMVSIASLALSFDGKFASGLDMGLVAPEQTMEEAESGIRGHALALLEVKALIDSESWSEAQKFLRKSASRLKQDFYTIIQGRLAGERPRLRKLYFDLFSNVTKLDYAARDKDASRVLQCYDNIEIAVKDILSII</sequence>
<dbReference type="SUPFAM" id="SSF101112">
    <property type="entry name" value="Oxygen-evolving enhancer protein 3"/>
    <property type="match status" value="1"/>
</dbReference>
<evidence type="ECO:0000256" key="4">
    <source>
        <dbReference type="ARBA" id="ARBA00022946"/>
    </source>
</evidence>
<keyword evidence="3" id="KW-0934">Plastid</keyword>
<keyword evidence="9" id="KW-1185">Reference proteome</keyword>
<dbReference type="PANTHER" id="PTHR33399:SF6">
    <property type="entry name" value="PSBQ-LIKE PROTEIN 3, CHLOROPLASTIC"/>
    <property type="match status" value="1"/>
</dbReference>
<comment type="caution">
    <text evidence="8">The sequence shown here is derived from an EMBL/GenBank/DDBJ whole genome shotgun (WGS) entry which is preliminary data.</text>
</comment>
<dbReference type="GO" id="GO:0019898">
    <property type="term" value="C:extrinsic component of membrane"/>
    <property type="evidence" value="ECO:0007669"/>
    <property type="project" value="InterPro"/>
</dbReference>
<dbReference type="GO" id="GO:0009654">
    <property type="term" value="C:photosystem II oxygen evolving complex"/>
    <property type="evidence" value="ECO:0007669"/>
    <property type="project" value="InterPro"/>
</dbReference>
<evidence type="ECO:0000256" key="6">
    <source>
        <dbReference type="ARBA" id="ARBA00023136"/>
    </source>
</evidence>
<comment type="subcellular location">
    <subcellularLocation>
        <location evidence="1">Plastid</location>
        <location evidence="1">Chloroplast thylakoid membrane</location>
    </subcellularLocation>
</comment>
<dbReference type="EMBL" id="BTGU01000028">
    <property type="protein sequence ID" value="GMN48568.1"/>
    <property type="molecule type" value="Genomic_DNA"/>
</dbReference>
<dbReference type="Pfam" id="PF05757">
    <property type="entry name" value="PsbQ"/>
    <property type="match status" value="1"/>
</dbReference>
<dbReference type="Gramene" id="FCD_00025216-RA">
    <property type="protein sequence ID" value="FCD_00025216-RA:cds"/>
    <property type="gene ID" value="FCD_00025216"/>
</dbReference>
<accession>A0AA88ALN5</accession>
<dbReference type="Gene3D" id="1.20.120.290">
    <property type="entry name" value="Oxygen-evolving enhancer protein 3 (PsbQ), four-helix up-down bundle"/>
    <property type="match status" value="1"/>
</dbReference>
<dbReference type="InterPro" id="IPR054099">
    <property type="entry name" value="PSII_PsbQ_pln"/>
</dbReference>
<dbReference type="PANTHER" id="PTHR33399">
    <property type="entry name" value="OXYGEN-EVOLVING ENHANCER PROTEIN 3-1, CHLOROPLASTIC"/>
    <property type="match status" value="1"/>
</dbReference>
<evidence type="ECO:0008006" key="10">
    <source>
        <dbReference type="Google" id="ProtNLM"/>
    </source>
</evidence>
<keyword evidence="6" id="KW-0472">Membrane</keyword>
<evidence type="ECO:0000313" key="8">
    <source>
        <dbReference type="EMBL" id="GMN48568.1"/>
    </source>
</evidence>
<keyword evidence="4" id="KW-0809">Transit peptide</keyword>
<dbReference type="AlphaFoldDB" id="A0AA88ALN5"/>
<gene>
    <name evidence="8" type="ORF">TIFTF001_017732</name>
</gene>